<evidence type="ECO:0000256" key="3">
    <source>
        <dbReference type="SAM" id="MobiDB-lite"/>
    </source>
</evidence>
<evidence type="ECO:0000256" key="1">
    <source>
        <dbReference type="ARBA" id="ARBA00006484"/>
    </source>
</evidence>
<dbReference type="GO" id="GO:0016491">
    <property type="term" value="F:oxidoreductase activity"/>
    <property type="evidence" value="ECO:0007669"/>
    <property type="project" value="UniProtKB-KW"/>
</dbReference>
<evidence type="ECO:0000313" key="5">
    <source>
        <dbReference type="EMBL" id="XBX82293.1"/>
    </source>
</evidence>
<proteinExistence type="inferred from homology"/>
<dbReference type="InterPro" id="IPR036291">
    <property type="entry name" value="NAD(P)-bd_dom_sf"/>
</dbReference>
<protein>
    <submittedName>
        <fullName evidence="5">SDR family NAD(P)-dependent oxidoreductase</fullName>
    </submittedName>
</protein>
<dbReference type="PANTHER" id="PTHR44196">
    <property type="entry name" value="DEHYDROGENASE/REDUCTASE SDR FAMILY MEMBER 7B"/>
    <property type="match status" value="1"/>
</dbReference>
<accession>A0AAU7W781</accession>
<dbReference type="Gene3D" id="3.40.50.720">
    <property type="entry name" value="NAD(P)-binding Rossmann-like Domain"/>
    <property type="match status" value="1"/>
</dbReference>
<dbReference type="PANTHER" id="PTHR44196:SF1">
    <property type="entry name" value="DEHYDROGENASE_REDUCTASE SDR FAMILY MEMBER 7B"/>
    <property type="match status" value="1"/>
</dbReference>
<dbReference type="Pfam" id="PF00106">
    <property type="entry name" value="adh_short"/>
    <property type="match status" value="1"/>
</dbReference>
<feature type="domain" description="Ketoreductase" evidence="4">
    <location>
        <begin position="6"/>
        <end position="188"/>
    </location>
</feature>
<gene>
    <name evidence="5" type="ORF">ABIQ69_17030</name>
</gene>
<evidence type="ECO:0000256" key="2">
    <source>
        <dbReference type="ARBA" id="ARBA00023002"/>
    </source>
</evidence>
<dbReference type="InterPro" id="IPR020904">
    <property type="entry name" value="Sc_DH/Rdtase_CS"/>
</dbReference>
<dbReference type="GO" id="GO:0016020">
    <property type="term" value="C:membrane"/>
    <property type="evidence" value="ECO:0007669"/>
    <property type="project" value="TreeGrafter"/>
</dbReference>
<dbReference type="AlphaFoldDB" id="A0AAU7W781"/>
<sequence>MRERADVVVITGASSGIGRAAAHAFARRGARLVLAARGPEALEQAAAECRSAGARVLAVPTDVGDERQVQALAAAALAEFGRIDVWVGAAAVMSYGGIEETPLELFRAVMQTNYWGQVHGARAVLPTFRHQGRGTLVLIGSVYGKVASAYVAPYVSSKFALRGLAAVLRQELVGVRGIRVALVLPATVDTPIYQRAANVTGRRVHPLPPAITPERVARVIVRVAGRPRPETTVGLGQRVAVPLAVLWPSGYARLMRRVMDTAALRRGRRAVPSTDGAALGPQPGTERVTGGWRSTPARVVATLAGAALVGGLGAGARRRRARNDRAAHPRRGRRPG</sequence>
<name>A0AAU7W781_9MICO</name>
<dbReference type="SUPFAM" id="SSF51735">
    <property type="entry name" value="NAD(P)-binding Rossmann-fold domains"/>
    <property type="match status" value="1"/>
</dbReference>
<dbReference type="SMART" id="SM00822">
    <property type="entry name" value="PKS_KR"/>
    <property type="match status" value="1"/>
</dbReference>
<evidence type="ECO:0000259" key="4">
    <source>
        <dbReference type="SMART" id="SM00822"/>
    </source>
</evidence>
<dbReference type="EMBL" id="CP158374">
    <property type="protein sequence ID" value="XBX82293.1"/>
    <property type="molecule type" value="Genomic_DNA"/>
</dbReference>
<keyword evidence="2" id="KW-0560">Oxidoreductase</keyword>
<dbReference type="PROSITE" id="PS00061">
    <property type="entry name" value="ADH_SHORT"/>
    <property type="match status" value="1"/>
</dbReference>
<dbReference type="InterPro" id="IPR002347">
    <property type="entry name" value="SDR_fam"/>
</dbReference>
<comment type="similarity">
    <text evidence="1">Belongs to the short-chain dehydrogenases/reductases (SDR) family.</text>
</comment>
<feature type="compositionally biased region" description="Basic residues" evidence="3">
    <location>
        <begin position="316"/>
        <end position="336"/>
    </location>
</feature>
<feature type="region of interest" description="Disordered" evidence="3">
    <location>
        <begin position="312"/>
        <end position="336"/>
    </location>
</feature>
<feature type="region of interest" description="Disordered" evidence="3">
    <location>
        <begin position="269"/>
        <end position="292"/>
    </location>
</feature>
<organism evidence="5">
    <name type="scientific">Agromyces sp. G08B096</name>
    <dbReference type="NCBI Taxonomy" id="3156399"/>
    <lineage>
        <taxon>Bacteria</taxon>
        <taxon>Bacillati</taxon>
        <taxon>Actinomycetota</taxon>
        <taxon>Actinomycetes</taxon>
        <taxon>Micrococcales</taxon>
        <taxon>Microbacteriaceae</taxon>
        <taxon>Agromyces</taxon>
    </lineage>
</organism>
<dbReference type="RefSeq" id="WP_350348314.1">
    <property type="nucleotide sequence ID" value="NZ_CP158374.1"/>
</dbReference>
<dbReference type="PRINTS" id="PR00081">
    <property type="entry name" value="GDHRDH"/>
</dbReference>
<reference evidence="5" key="1">
    <citation type="submission" date="2024-05" db="EMBL/GenBank/DDBJ databases">
        <authorList>
            <person name="Yu L."/>
        </authorList>
    </citation>
    <scope>NUCLEOTIDE SEQUENCE</scope>
    <source>
        <strain evidence="5">G08B096</strain>
    </source>
</reference>
<dbReference type="InterPro" id="IPR057326">
    <property type="entry name" value="KR_dom"/>
</dbReference>